<dbReference type="InterPro" id="IPR018062">
    <property type="entry name" value="HTH_AraC-typ_CS"/>
</dbReference>
<protein>
    <submittedName>
        <fullName evidence="5">DUF4242 domain-containing protein</fullName>
    </submittedName>
</protein>
<dbReference type="SMART" id="SM00342">
    <property type="entry name" value="HTH_ARAC"/>
    <property type="match status" value="1"/>
</dbReference>
<feature type="domain" description="HTH araC/xylS-type" evidence="4">
    <location>
        <begin position="265"/>
        <end position="364"/>
    </location>
</feature>
<evidence type="ECO:0000256" key="2">
    <source>
        <dbReference type="ARBA" id="ARBA00023125"/>
    </source>
</evidence>
<dbReference type="PROSITE" id="PS01124">
    <property type="entry name" value="HTH_ARAC_FAMILY_2"/>
    <property type="match status" value="1"/>
</dbReference>
<dbReference type="InterPro" id="IPR009057">
    <property type="entry name" value="Homeodomain-like_sf"/>
</dbReference>
<keyword evidence="6" id="KW-1185">Reference proteome</keyword>
<dbReference type="Gene3D" id="1.10.10.60">
    <property type="entry name" value="Homeodomain-like"/>
    <property type="match status" value="1"/>
</dbReference>
<evidence type="ECO:0000313" key="6">
    <source>
        <dbReference type="Proteomes" id="UP001145087"/>
    </source>
</evidence>
<sequence>MPFFIDRHNLQRVMSAEHMAQRHLDDIKIQHKFNCRKISYWYDEKQNVAFCLFEAPDRKSMEAMHNHAHNGIPNQISEVSPTIIESFIKQIDSSQIPAKFDPKIAPFALTTIMASSLEQYGINSLESKELKTFYKNHRDLILRMIGNYHGNIISQTGLSYIVAFESGSAAITCALKIHKEFHSLESSTAKKFKLKIGISGCVPDNIETANYQNSIILAKRLCYIAQEKILVTLEVKNLFQSKSLKVIFKGDRIKTVPPEDVKFINSVMDYMIENWKDPNLHIEAFERHLGASKSQVYRKMISLIGQSPNAFIKEYRLNRAVELLKQKKGNISEIAFDTGFNSPSYFSKCFQQEYKIKPSDYLLINEQL</sequence>
<dbReference type="PRINTS" id="PR00032">
    <property type="entry name" value="HTHARAC"/>
</dbReference>
<dbReference type="Pfam" id="PF14026">
    <property type="entry name" value="SCO4226-like"/>
    <property type="match status" value="1"/>
</dbReference>
<dbReference type="SUPFAM" id="SSF46689">
    <property type="entry name" value="Homeodomain-like"/>
    <property type="match status" value="1"/>
</dbReference>
<proteinExistence type="predicted"/>
<evidence type="ECO:0000259" key="4">
    <source>
        <dbReference type="PROSITE" id="PS01124"/>
    </source>
</evidence>
<keyword evidence="1" id="KW-0805">Transcription regulation</keyword>
<dbReference type="PANTHER" id="PTHR43280:SF2">
    <property type="entry name" value="HTH-TYPE TRANSCRIPTIONAL REGULATOR EXSA"/>
    <property type="match status" value="1"/>
</dbReference>
<dbReference type="Gene3D" id="3.30.70.3090">
    <property type="entry name" value="ORF SCO4226, nickel-binding ferredoxin-like monomer"/>
    <property type="match status" value="1"/>
</dbReference>
<accession>A0A9X3F6F7</accession>
<dbReference type="SUPFAM" id="SSF55073">
    <property type="entry name" value="Nucleotide cyclase"/>
    <property type="match status" value="1"/>
</dbReference>
<evidence type="ECO:0000313" key="5">
    <source>
        <dbReference type="EMBL" id="MCY1721444.1"/>
    </source>
</evidence>
<gene>
    <name evidence="5" type="ORF">OU798_13895</name>
</gene>
<dbReference type="PANTHER" id="PTHR43280">
    <property type="entry name" value="ARAC-FAMILY TRANSCRIPTIONAL REGULATOR"/>
    <property type="match status" value="1"/>
</dbReference>
<dbReference type="PROSITE" id="PS00041">
    <property type="entry name" value="HTH_ARAC_FAMILY_1"/>
    <property type="match status" value="1"/>
</dbReference>
<organism evidence="5 6">
    <name type="scientific">Draconibacterium aestuarii</name>
    <dbReference type="NCBI Taxonomy" id="2998507"/>
    <lineage>
        <taxon>Bacteria</taxon>
        <taxon>Pseudomonadati</taxon>
        <taxon>Bacteroidota</taxon>
        <taxon>Bacteroidia</taxon>
        <taxon>Marinilabiliales</taxon>
        <taxon>Prolixibacteraceae</taxon>
        <taxon>Draconibacterium</taxon>
    </lineage>
</organism>
<name>A0A9X3F6F7_9BACT</name>
<dbReference type="InterPro" id="IPR020449">
    <property type="entry name" value="Tscrpt_reg_AraC-type_HTH"/>
</dbReference>
<keyword evidence="3" id="KW-0804">Transcription</keyword>
<comment type="caution">
    <text evidence="5">The sequence shown here is derived from an EMBL/GenBank/DDBJ whole genome shotgun (WGS) entry which is preliminary data.</text>
</comment>
<evidence type="ECO:0000256" key="3">
    <source>
        <dbReference type="ARBA" id="ARBA00023163"/>
    </source>
</evidence>
<dbReference type="RefSeq" id="WP_343333773.1">
    <property type="nucleotide sequence ID" value="NZ_JAPOHD010000027.1"/>
</dbReference>
<dbReference type="AlphaFoldDB" id="A0A9X3F6F7"/>
<dbReference type="InterPro" id="IPR018060">
    <property type="entry name" value="HTH_AraC"/>
</dbReference>
<evidence type="ECO:0000256" key="1">
    <source>
        <dbReference type="ARBA" id="ARBA00023015"/>
    </source>
</evidence>
<dbReference type="GO" id="GO:0003700">
    <property type="term" value="F:DNA-binding transcription factor activity"/>
    <property type="evidence" value="ECO:0007669"/>
    <property type="project" value="InterPro"/>
</dbReference>
<dbReference type="InterPro" id="IPR042557">
    <property type="entry name" value="SCO4226"/>
</dbReference>
<dbReference type="Pfam" id="PF12833">
    <property type="entry name" value="HTH_18"/>
    <property type="match status" value="1"/>
</dbReference>
<dbReference type="InterPro" id="IPR029787">
    <property type="entry name" value="Nucleotide_cyclase"/>
</dbReference>
<dbReference type="GO" id="GO:0043565">
    <property type="term" value="F:sequence-specific DNA binding"/>
    <property type="evidence" value="ECO:0007669"/>
    <property type="project" value="InterPro"/>
</dbReference>
<dbReference type="Proteomes" id="UP001145087">
    <property type="component" value="Unassembled WGS sequence"/>
</dbReference>
<dbReference type="Gene3D" id="3.30.70.1230">
    <property type="entry name" value="Nucleotide cyclase"/>
    <property type="match status" value="1"/>
</dbReference>
<keyword evidence="2" id="KW-0238">DNA-binding</keyword>
<reference evidence="5" key="1">
    <citation type="submission" date="2022-11" db="EMBL/GenBank/DDBJ databases">
        <title>Marilongibacter aestuarii gen. nov., sp. nov., isolated from tidal flat sediment.</title>
        <authorList>
            <person name="Jiayan W."/>
        </authorList>
    </citation>
    <scope>NUCLEOTIDE SEQUENCE</scope>
    <source>
        <strain evidence="5">Z1-6</strain>
    </source>
</reference>
<dbReference type="InterPro" id="IPR025336">
    <property type="entry name" value="SCO4226-like"/>
</dbReference>
<dbReference type="EMBL" id="JAPOHD010000027">
    <property type="protein sequence ID" value="MCY1721444.1"/>
    <property type="molecule type" value="Genomic_DNA"/>
</dbReference>